<feature type="compositionally biased region" description="Pro residues" evidence="1">
    <location>
        <begin position="46"/>
        <end position="65"/>
    </location>
</feature>
<accession>A0ABW2A5T0</accession>
<feature type="domain" description="Periplasmic binding protein" evidence="2">
    <location>
        <begin position="2"/>
        <end position="51"/>
    </location>
</feature>
<proteinExistence type="predicted"/>
<evidence type="ECO:0000313" key="3">
    <source>
        <dbReference type="EMBL" id="MFC6672886.1"/>
    </source>
</evidence>
<gene>
    <name evidence="3" type="ORF">ACFQDL_24480</name>
</gene>
<dbReference type="RefSeq" id="WP_379913315.1">
    <property type="nucleotide sequence ID" value="NZ_JBHSWE010000001.1"/>
</dbReference>
<dbReference type="SUPFAM" id="SSF53822">
    <property type="entry name" value="Periplasmic binding protein-like I"/>
    <property type="match status" value="1"/>
</dbReference>
<evidence type="ECO:0000313" key="4">
    <source>
        <dbReference type="Proteomes" id="UP001596422"/>
    </source>
</evidence>
<dbReference type="Proteomes" id="UP001596422">
    <property type="component" value="Unassembled WGS sequence"/>
</dbReference>
<comment type="caution">
    <text evidence="3">The sequence shown here is derived from an EMBL/GenBank/DDBJ whole genome shotgun (WGS) entry which is preliminary data.</text>
</comment>
<reference evidence="4" key="1">
    <citation type="journal article" date="2019" name="Int. J. Syst. Evol. Microbiol.">
        <title>The Global Catalogue of Microorganisms (GCM) 10K type strain sequencing project: providing services to taxonomists for standard genome sequencing and annotation.</title>
        <authorList>
            <consortium name="The Broad Institute Genomics Platform"/>
            <consortium name="The Broad Institute Genome Sequencing Center for Infectious Disease"/>
            <person name="Wu L."/>
            <person name="Ma J."/>
        </authorList>
    </citation>
    <scope>NUCLEOTIDE SEQUENCE [LARGE SCALE GENOMIC DNA]</scope>
    <source>
        <strain evidence="4">NBRC 111756</strain>
    </source>
</reference>
<dbReference type="InterPro" id="IPR028082">
    <property type="entry name" value="Peripla_BP_I"/>
</dbReference>
<dbReference type="EMBL" id="JBHSWE010000001">
    <property type="protein sequence ID" value="MFC6672886.1"/>
    <property type="molecule type" value="Genomic_DNA"/>
</dbReference>
<name>A0ABW2A5T0_9GAMM</name>
<evidence type="ECO:0000259" key="2">
    <source>
        <dbReference type="Pfam" id="PF13407"/>
    </source>
</evidence>
<feature type="region of interest" description="Disordered" evidence="1">
    <location>
        <begin position="42"/>
        <end position="65"/>
    </location>
</feature>
<organism evidence="3 4">
    <name type="scientific">Marinobacterium aestuariivivens</name>
    <dbReference type="NCBI Taxonomy" id="1698799"/>
    <lineage>
        <taxon>Bacteria</taxon>
        <taxon>Pseudomonadati</taxon>
        <taxon>Pseudomonadota</taxon>
        <taxon>Gammaproteobacteria</taxon>
        <taxon>Oceanospirillales</taxon>
        <taxon>Oceanospirillaceae</taxon>
        <taxon>Marinobacterium</taxon>
    </lineage>
</organism>
<dbReference type="InterPro" id="IPR025997">
    <property type="entry name" value="SBP_2_dom"/>
</dbReference>
<protein>
    <submittedName>
        <fullName evidence="3">Substrate-binding domain-containing protein</fullName>
    </submittedName>
</protein>
<keyword evidence="4" id="KW-1185">Reference proteome</keyword>
<sequence length="65" mass="6664">MQAVENLIAAGAKGILITPNDSAAIVPAIERAREAGLLVIALDTPSPRPPRPMPPSPPTTSRPAS</sequence>
<dbReference type="Pfam" id="PF13407">
    <property type="entry name" value="Peripla_BP_4"/>
    <property type="match status" value="1"/>
</dbReference>
<dbReference type="Gene3D" id="3.40.50.2300">
    <property type="match status" value="1"/>
</dbReference>
<evidence type="ECO:0000256" key="1">
    <source>
        <dbReference type="SAM" id="MobiDB-lite"/>
    </source>
</evidence>